<dbReference type="AlphaFoldDB" id="A0A8S0X9R7"/>
<dbReference type="GO" id="GO:0005524">
    <property type="term" value="F:ATP binding"/>
    <property type="evidence" value="ECO:0007669"/>
    <property type="project" value="InterPro"/>
</dbReference>
<dbReference type="InterPro" id="IPR006935">
    <property type="entry name" value="Helicase/UvrB_N"/>
</dbReference>
<feature type="domain" description="Helicase/UvrB N-terminal" evidence="1">
    <location>
        <begin position="14"/>
        <end position="74"/>
    </location>
</feature>
<dbReference type="GO" id="GO:0003677">
    <property type="term" value="F:DNA binding"/>
    <property type="evidence" value="ECO:0007669"/>
    <property type="project" value="InterPro"/>
</dbReference>
<proteinExistence type="predicted"/>
<dbReference type="Proteomes" id="UP000494216">
    <property type="component" value="Unassembled WGS sequence"/>
</dbReference>
<name>A0A8S0X9R7_9GAMM</name>
<sequence length="222" mass="26248">MRKILEHYCLSEHSNGLLLLSMPTGFGKTYNVLNFIYEHYQEFSAQGRKILFITNLKKNLPISELRNRFEKDGKINEFEKNVLFIDSNADSIVKNLVSVDSEIPDSFKTSKYSRLKSYIETLNQKNQLPAVKDIFASEIKRELEPAFRKFVTEVLYKEFKTKSARLSEIKNNRDFQWIGKLYPAVFTDERTVLFLSMDKFFVKNTTLIEQSYYFHEHLIRIL</sequence>
<organism evidence="2 3">
    <name type="scientific">Candidatus Methylobacter favarea</name>
    <dbReference type="NCBI Taxonomy" id="2707345"/>
    <lineage>
        <taxon>Bacteria</taxon>
        <taxon>Pseudomonadati</taxon>
        <taxon>Pseudomonadota</taxon>
        <taxon>Gammaproteobacteria</taxon>
        <taxon>Methylococcales</taxon>
        <taxon>Methylococcaceae</taxon>
        <taxon>Methylobacter</taxon>
    </lineage>
</organism>
<dbReference type="EMBL" id="CADCXN010000107">
    <property type="protein sequence ID" value="CAA9892596.1"/>
    <property type="molecule type" value="Genomic_DNA"/>
</dbReference>
<evidence type="ECO:0000313" key="2">
    <source>
        <dbReference type="EMBL" id="CAA9892596.1"/>
    </source>
</evidence>
<evidence type="ECO:0000313" key="3">
    <source>
        <dbReference type="Proteomes" id="UP000494216"/>
    </source>
</evidence>
<dbReference type="InterPro" id="IPR027417">
    <property type="entry name" value="P-loop_NTPase"/>
</dbReference>
<evidence type="ECO:0000259" key="1">
    <source>
        <dbReference type="Pfam" id="PF04851"/>
    </source>
</evidence>
<dbReference type="GO" id="GO:0016787">
    <property type="term" value="F:hydrolase activity"/>
    <property type="evidence" value="ECO:0007669"/>
    <property type="project" value="InterPro"/>
</dbReference>
<keyword evidence="3" id="KW-1185">Reference proteome</keyword>
<dbReference type="RefSeq" id="WP_281355349.1">
    <property type="nucleotide sequence ID" value="NZ_CADCXN010000107.1"/>
</dbReference>
<accession>A0A8S0X9R7</accession>
<comment type="caution">
    <text evidence="2">The sequence shown here is derived from an EMBL/GenBank/DDBJ whole genome shotgun (WGS) entry which is preliminary data.</text>
</comment>
<dbReference type="SUPFAM" id="SSF52540">
    <property type="entry name" value="P-loop containing nucleoside triphosphate hydrolases"/>
    <property type="match status" value="1"/>
</dbReference>
<gene>
    <name evidence="2" type="ORF">METHB2_740019</name>
</gene>
<reference evidence="2 3" key="1">
    <citation type="submission" date="2020-02" db="EMBL/GenBank/DDBJ databases">
        <authorList>
            <person name="Hogendoorn C."/>
        </authorList>
    </citation>
    <scope>NUCLEOTIDE SEQUENCE [LARGE SCALE GENOMIC DNA]</scope>
    <source>
        <strain evidence="2">METHB21</strain>
    </source>
</reference>
<dbReference type="Pfam" id="PF04851">
    <property type="entry name" value="ResIII"/>
    <property type="match status" value="1"/>
</dbReference>
<protein>
    <recommendedName>
        <fullName evidence="1">Helicase/UvrB N-terminal domain-containing protein</fullName>
    </recommendedName>
</protein>